<dbReference type="EMBL" id="LGRX02034333">
    <property type="protein sequence ID" value="KAK3238094.1"/>
    <property type="molecule type" value="Genomic_DNA"/>
</dbReference>
<keyword evidence="2" id="KW-1185">Reference proteome</keyword>
<dbReference type="AlphaFoldDB" id="A0AAE0BLB3"/>
<reference evidence="1 2" key="1">
    <citation type="journal article" date="2015" name="Genome Biol. Evol.">
        <title>Comparative Genomics of a Bacterivorous Green Alga Reveals Evolutionary Causalities and Consequences of Phago-Mixotrophic Mode of Nutrition.</title>
        <authorList>
            <person name="Burns J.A."/>
            <person name="Paasch A."/>
            <person name="Narechania A."/>
            <person name="Kim E."/>
        </authorList>
    </citation>
    <scope>NUCLEOTIDE SEQUENCE [LARGE SCALE GENOMIC DNA]</scope>
    <source>
        <strain evidence="1 2">PLY_AMNH</strain>
    </source>
</reference>
<organism evidence="1 2">
    <name type="scientific">Cymbomonas tetramitiformis</name>
    <dbReference type="NCBI Taxonomy" id="36881"/>
    <lineage>
        <taxon>Eukaryota</taxon>
        <taxon>Viridiplantae</taxon>
        <taxon>Chlorophyta</taxon>
        <taxon>Pyramimonadophyceae</taxon>
        <taxon>Pyramimonadales</taxon>
        <taxon>Pyramimonadaceae</taxon>
        <taxon>Cymbomonas</taxon>
    </lineage>
</organism>
<evidence type="ECO:0000313" key="2">
    <source>
        <dbReference type="Proteomes" id="UP001190700"/>
    </source>
</evidence>
<dbReference type="Proteomes" id="UP001190700">
    <property type="component" value="Unassembled WGS sequence"/>
</dbReference>
<accession>A0AAE0BLB3</accession>
<evidence type="ECO:0000313" key="1">
    <source>
        <dbReference type="EMBL" id="KAK3238094.1"/>
    </source>
</evidence>
<sequence>MDVLQFRQRDMWHRVLWLTRGPRQKEKNPLVIWALFEAELLRLMHGFEVYDSFLERTYKLKVFLGMVHADSVMRITMGRFMGVGSYRADAYSLFEGTSGPGGKGMYFKGYAKPVKLTMTTVQGKSEVYADEELLMLSKDGHAGLVSRTDGGEAPKMTGRHGRGALELIPYFDPMLQYAVPFGHCVLYGLAKRFWKLLLGKVPGVPDATFSLPKTILDEMQARAKLVKPPHDVIRKYNDIVHYFGMYTMEDVLNWIIYYSPLVIGDQLAKWNMVMEDAWQQLRRAVLHYVRASGTHAGWSTAEVEGARAAARDHLRVHANIMENTGILKLLTYNMRLAVVYLFRQEHYLGEVGAAMELWVERAIQRLKGVVKDTKVKQKPVEAIVNAICDEDALQDYRFRNPNMRSMDVLAEKLFPKPTVRAATDPAAKQDEAPCYFLGTGRKILPTTLPCNLRLQLDRLLASCAQASPGECDITVYLRMSLNTEVVHSSQYMRATKRISHHVSLTGTVSGFGELGLPPGYPYAQILAYYLVTNSATQQVVCRLARVVAYREIQDEYRTKQGVTVVDKEDCVELIVPCAAILTKAMFQDLPGSTHCHVMHLFHQVRTGCY</sequence>
<proteinExistence type="predicted"/>
<protein>
    <submittedName>
        <fullName evidence="1">Uncharacterized protein</fullName>
    </submittedName>
</protein>
<name>A0AAE0BLB3_9CHLO</name>
<comment type="caution">
    <text evidence="1">The sequence shown here is derived from an EMBL/GenBank/DDBJ whole genome shotgun (WGS) entry which is preliminary data.</text>
</comment>
<gene>
    <name evidence="1" type="ORF">CYMTET_51876</name>
</gene>